<evidence type="ECO:0000313" key="2">
    <source>
        <dbReference type="EMBL" id="SVD71093.1"/>
    </source>
</evidence>
<keyword evidence="1" id="KW-0472">Membrane</keyword>
<name>A0A382XJF0_9ZZZZ</name>
<sequence length="49" mass="5377">MDLGIGLNEAQWLVLVICGGGLMYTIGKHIGIGDALDYMRDKGFIDYDD</sequence>
<keyword evidence="1" id="KW-0812">Transmembrane</keyword>
<dbReference type="AlphaFoldDB" id="A0A382XJF0"/>
<keyword evidence="1" id="KW-1133">Transmembrane helix</keyword>
<proteinExistence type="predicted"/>
<reference evidence="2" key="1">
    <citation type="submission" date="2018-05" db="EMBL/GenBank/DDBJ databases">
        <authorList>
            <person name="Lanie J.A."/>
            <person name="Ng W.-L."/>
            <person name="Kazmierczak K.M."/>
            <person name="Andrzejewski T.M."/>
            <person name="Davidsen T.M."/>
            <person name="Wayne K.J."/>
            <person name="Tettelin H."/>
            <person name="Glass J.I."/>
            <person name="Rusch D."/>
            <person name="Podicherti R."/>
            <person name="Tsui H.-C.T."/>
            <person name="Winkler M.E."/>
        </authorList>
    </citation>
    <scope>NUCLEOTIDE SEQUENCE</scope>
</reference>
<evidence type="ECO:0000256" key="1">
    <source>
        <dbReference type="SAM" id="Phobius"/>
    </source>
</evidence>
<feature type="transmembrane region" description="Helical" evidence="1">
    <location>
        <begin position="12"/>
        <end position="32"/>
    </location>
</feature>
<dbReference type="EMBL" id="UINC01168188">
    <property type="protein sequence ID" value="SVD71093.1"/>
    <property type="molecule type" value="Genomic_DNA"/>
</dbReference>
<accession>A0A382XJF0</accession>
<gene>
    <name evidence="2" type="ORF">METZ01_LOCUS423947</name>
</gene>
<protein>
    <submittedName>
        <fullName evidence="2">Uncharacterized protein</fullName>
    </submittedName>
</protein>
<organism evidence="2">
    <name type="scientific">marine metagenome</name>
    <dbReference type="NCBI Taxonomy" id="408172"/>
    <lineage>
        <taxon>unclassified sequences</taxon>
        <taxon>metagenomes</taxon>
        <taxon>ecological metagenomes</taxon>
    </lineage>
</organism>